<dbReference type="InterPro" id="IPR012337">
    <property type="entry name" value="RNaseH-like_sf"/>
</dbReference>
<dbReference type="GO" id="GO:0005829">
    <property type="term" value="C:cytosol"/>
    <property type="evidence" value="ECO:0007669"/>
    <property type="project" value="TreeGrafter"/>
</dbReference>
<dbReference type="Pfam" id="PF03652">
    <property type="entry name" value="RuvX"/>
    <property type="match status" value="1"/>
</dbReference>
<evidence type="ECO:0000256" key="4">
    <source>
        <dbReference type="ARBA" id="ARBA00022801"/>
    </source>
</evidence>
<dbReference type="AlphaFoldDB" id="A0AA43XJ04"/>
<feature type="domain" description="YqgF/RNase H-like" evidence="6">
    <location>
        <begin position="2"/>
        <end position="102"/>
    </location>
</feature>
<dbReference type="Proteomes" id="UP000449710">
    <property type="component" value="Unassembled WGS sequence"/>
</dbReference>
<evidence type="ECO:0000256" key="5">
    <source>
        <dbReference type="HAMAP-Rule" id="MF_00651"/>
    </source>
</evidence>
<dbReference type="GO" id="GO:0016788">
    <property type="term" value="F:hydrolase activity, acting on ester bonds"/>
    <property type="evidence" value="ECO:0007669"/>
    <property type="project" value="UniProtKB-UniRule"/>
</dbReference>
<sequence length="136" mass="15130">MEKILGLDVGDRTIGVAVSDALGFTAQGVETIFRKSKKEDFQRLEELIKAYGINTVVAGLPKNMNGSLGPQGEKTKAFCEKLKNKFDVKVIYWDERLSTKAARRTLIEADVSRKKRKGVIDKMAAVHILQGYLDSL</sequence>
<dbReference type="EMBL" id="SUMG01000003">
    <property type="protein sequence ID" value="NBG87632.1"/>
    <property type="molecule type" value="Genomic_DNA"/>
</dbReference>
<dbReference type="GO" id="GO:0000967">
    <property type="term" value="P:rRNA 5'-end processing"/>
    <property type="evidence" value="ECO:0007669"/>
    <property type="project" value="UniProtKB-UniRule"/>
</dbReference>
<keyword evidence="3 5" id="KW-0540">Nuclease</keyword>
<dbReference type="Gene3D" id="3.30.420.140">
    <property type="entry name" value="YqgF/RNase H-like domain"/>
    <property type="match status" value="1"/>
</dbReference>
<comment type="similarity">
    <text evidence="5">Belongs to the YqgF HJR family.</text>
</comment>
<evidence type="ECO:0000256" key="1">
    <source>
        <dbReference type="ARBA" id="ARBA00022490"/>
    </source>
</evidence>
<dbReference type="RefSeq" id="WP_160719230.1">
    <property type="nucleotide sequence ID" value="NZ_SUMG01000003.1"/>
</dbReference>
<dbReference type="GO" id="GO:0004518">
    <property type="term" value="F:nuclease activity"/>
    <property type="evidence" value="ECO:0007669"/>
    <property type="project" value="UniProtKB-KW"/>
</dbReference>
<accession>A0AA43XJ04</accession>
<evidence type="ECO:0000313" key="7">
    <source>
        <dbReference type="EMBL" id="NBG87632.1"/>
    </source>
</evidence>
<comment type="subcellular location">
    <subcellularLocation>
        <location evidence="5">Cytoplasm</location>
    </subcellularLocation>
</comment>
<name>A0AA43XJ04_9CLOT</name>
<dbReference type="EC" id="3.1.-.-" evidence="5"/>
<dbReference type="SUPFAM" id="SSF53098">
    <property type="entry name" value="Ribonuclease H-like"/>
    <property type="match status" value="1"/>
</dbReference>
<dbReference type="InterPro" id="IPR005227">
    <property type="entry name" value="YqgF"/>
</dbReference>
<evidence type="ECO:0000313" key="8">
    <source>
        <dbReference type="Proteomes" id="UP000449710"/>
    </source>
</evidence>
<dbReference type="SMART" id="SM00732">
    <property type="entry name" value="YqgFc"/>
    <property type="match status" value="1"/>
</dbReference>
<gene>
    <name evidence="7" type="primary">ruvX</name>
    <name evidence="7" type="ORF">ISALK_03875</name>
</gene>
<keyword evidence="2 5" id="KW-0690">Ribosome biogenesis</keyword>
<evidence type="ECO:0000259" key="6">
    <source>
        <dbReference type="SMART" id="SM00732"/>
    </source>
</evidence>
<protein>
    <recommendedName>
        <fullName evidence="5">Putative pre-16S rRNA nuclease</fullName>
        <ecNumber evidence="5">3.1.-.-</ecNumber>
    </recommendedName>
</protein>
<organism evidence="7 8">
    <name type="scientific">Isachenkonia alkalipeptolytica</name>
    <dbReference type="NCBI Taxonomy" id="2565777"/>
    <lineage>
        <taxon>Bacteria</taxon>
        <taxon>Bacillati</taxon>
        <taxon>Bacillota</taxon>
        <taxon>Clostridia</taxon>
        <taxon>Eubacteriales</taxon>
        <taxon>Clostridiaceae</taxon>
        <taxon>Isachenkonia</taxon>
    </lineage>
</organism>
<dbReference type="HAMAP" id="MF_00651">
    <property type="entry name" value="Nuclease_YqgF"/>
    <property type="match status" value="1"/>
</dbReference>
<reference evidence="7 8" key="1">
    <citation type="submission" date="2019-04" db="EMBL/GenBank/DDBJ databases">
        <title>Isachenkonia alkalipeptolytica gen. nov. sp. nov. a new anaerobic, alkiliphilic organothrophic bacterium capable to reduce synthesized ferrihydrite isolated from a soda lake.</title>
        <authorList>
            <person name="Toshchakov S.V."/>
            <person name="Zavarzina D.G."/>
            <person name="Zhilina T.N."/>
            <person name="Kostrikina N.A."/>
            <person name="Kublanov I.V."/>
        </authorList>
    </citation>
    <scope>NUCLEOTIDE SEQUENCE [LARGE SCALE GENOMIC DNA]</scope>
    <source>
        <strain evidence="7 8">Z-1701</strain>
    </source>
</reference>
<dbReference type="PANTHER" id="PTHR33317:SF4">
    <property type="entry name" value="POLYNUCLEOTIDYL TRANSFERASE, RIBONUCLEASE H-LIKE SUPERFAMILY PROTEIN"/>
    <property type="match status" value="1"/>
</dbReference>
<dbReference type="InterPro" id="IPR006641">
    <property type="entry name" value="YqgF/RNaseH-like_dom"/>
</dbReference>
<evidence type="ECO:0000256" key="2">
    <source>
        <dbReference type="ARBA" id="ARBA00022517"/>
    </source>
</evidence>
<dbReference type="InterPro" id="IPR037027">
    <property type="entry name" value="YqgF/RNaseH-like_dom_sf"/>
</dbReference>
<proteinExistence type="inferred from homology"/>
<keyword evidence="4 5" id="KW-0378">Hydrolase</keyword>
<evidence type="ECO:0000256" key="3">
    <source>
        <dbReference type="ARBA" id="ARBA00022722"/>
    </source>
</evidence>
<keyword evidence="8" id="KW-1185">Reference proteome</keyword>
<dbReference type="NCBIfam" id="TIGR00250">
    <property type="entry name" value="RNAse_H_YqgF"/>
    <property type="match status" value="1"/>
</dbReference>
<dbReference type="PANTHER" id="PTHR33317">
    <property type="entry name" value="POLYNUCLEOTIDYL TRANSFERASE, RIBONUCLEASE H-LIKE SUPERFAMILY PROTEIN"/>
    <property type="match status" value="1"/>
</dbReference>
<comment type="function">
    <text evidence="5">Could be a nuclease involved in processing of the 5'-end of pre-16S rRNA.</text>
</comment>
<keyword evidence="1 5" id="KW-0963">Cytoplasm</keyword>
<comment type="caution">
    <text evidence="7">The sequence shown here is derived from an EMBL/GenBank/DDBJ whole genome shotgun (WGS) entry which is preliminary data.</text>
</comment>
<dbReference type="CDD" id="cd16964">
    <property type="entry name" value="YqgF"/>
    <property type="match status" value="1"/>
</dbReference>